<evidence type="ECO:0000256" key="1">
    <source>
        <dbReference type="ARBA" id="ARBA00004651"/>
    </source>
</evidence>
<keyword evidence="4" id="KW-0812">Transmembrane</keyword>
<reference evidence="10" key="1">
    <citation type="submission" date="2015-05" db="UniProtKB">
        <authorList>
            <consortium name="EnsemblMetazoa"/>
        </authorList>
    </citation>
    <scope>IDENTIFICATION</scope>
</reference>
<dbReference type="FunCoup" id="T1H8L8">
    <property type="interactions" value="72"/>
</dbReference>
<comment type="subcellular location">
    <subcellularLocation>
        <location evidence="1">Cell membrane</location>
        <topology evidence="1">Multi-pass membrane protein</topology>
    </subcellularLocation>
</comment>
<keyword evidence="11" id="KW-1185">Reference proteome</keyword>
<organism evidence="10 11">
    <name type="scientific">Rhodnius prolixus</name>
    <name type="common">Triatomid bug</name>
    <dbReference type="NCBI Taxonomy" id="13249"/>
    <lineage>
        <taxon>Eukaryota</taxon>
        <taxon>Metazoa</taxon>
        <taxon>Ecdysozoa</taxon>
        <taxon>Arthropoda</taxon>
        <taxon>Hexapoda</taxon>
        <taxon>Insecta</taxon>
        <taxon>Pterygota</taxon>
        <taxon>Neoptera</taxon>
        <taxon>Paraneoptera</taxon>
        <taxon>Hemiptera</taxon>
        <taxon>Heteroptera</taxon>
        <taxon>Panheteroptera</taxon>
        <taxon>Cimicomorpha</taxon>
        <taxon>Reduviidae</taxon>
        <taxon>Triatominae</taxon>
        <taxon>Rhodnius</taxon>
    </lineage>
</organism>
<evidence type="ECO:0000256" key="7">
    <source>
        <dbReference type="ARBA" id="ARBA00023136"/>
    </source>
</evidence>
<dbReference type="InParanoid" id="T1H8L8"/>
<evidence type="ECO:0000313" key="11">
    <source>
        <dbReference type="Proteomes" id="UP000015103"/>
    </source>
</evidence>
<evidence type="ECO:0000256" key="2">
    <source>
        <dbReference type="ARBA" id="ARBA00022475"/>
    </source>
</evidence>
<keyword evidence="9" id="KW-0807">Transducer</keyword>
<keyword evidence="7" id="KW-0472">Membrane</keyword>
<dbReference type="EMBL" id="ACPB03011910">
    <property type="status" value="NOT_ANNOTATED_CDS"/>
    <property type="molecule type" value="Genomic_DNA"/>
</dbReference>
<evidence type="ECO:0000256" key="8">
    <source>
        <dbReference type="ARBA" id="ARBA00023170"/>
    </source>
</evidence>
<dbReference type="GO" id="GO:0005886">
    <property type="term" value="C:plasma membrane"/>
    <property type="evidence" value="ECO:0007669"/>
    <property type="project" value="UniProtKB-SubCell"/>
</dbReference>
<name>T1H8L8_RHOPR</name>
<dbReference type="GO" id="GO:0004984">
    <property type="term" value="F:olfactory receptor activity"/>
    <property type="evidence" value="ECO:0007669"/>
    <property type="project" value="InterPro"/>
</dbReference>
<keyword evidence="8" id="KW-0675">Receptor</keyword>
<dbReference type="Pfam" id="PF02949">
    <property type="entry name" value="7tm_6"/>
    <property type="match status" value="1"/>
</dbReference>
<proteinExistence type="predicted"/>
<keyword evidence="5" id="KW-0552">Olfaction</keyword>
<dbReference type="OMA" id="QCYRRIR"/>
<keyword evidence="6" id="KW-1133">Transmembrane helix</keyword>
<evidence type="ECO:0000256" key="5">
    <source>
        <dbReference type="ARBA" id="ARBA00022725"/>
    </source>
</evidence>
<sequence length="369" mass="42879">ATENLSSIKQCYRRIRLSGLLPETNSIWYKIIKVYHMLMINYIGVAAVLDILLNKNNLIDFVQAISAVMIYMHNNTKAVNIYARQQVVRQLFDRLDNFSKESARDKANQTRKQSFREKFISVYCQSFLWLPIFSFVAGVFGDYMSGFVKPHIPLQVWLPWSMKTFWSYLAGMVFITLLEFSVCVYYMSGIVILFSYTNELAECLKVLQKRLEVNGPADKTVYKHHKVIIELLQEFNKLFSGPYYVEILATTLQPCGFGYAFIKMLNRYDPSAPEVILKFLSSALAPGIVCACGQQITTQMERLHASAYMSKWYEEKPKVRRDLLILLTITSKNIDLNYRHFISYNYACYAMVLKGIYSYLMMIFSFDTE</sequence>
<evidence type="ECO:0000256" key="4">
    <source>
        <dbReference type="ARBA" id="ARBA00022692"/>
    </source>
</evidence>
<keyword evidence="2" id="KW-1003">Cell membrane</keyword>
<protein>
    <submittedName>
        <fullName evidence="10">Uncharacterized protein</fullName>
    </submittedName>
</protein>
<dbReference type="PANTHER" id="PTHR21137">
    <property type="entry name" value="ODORANT RECEPTOR"/>
    <property type="match status" value="1"/>
</dbReference>
<dbReference type="GO" id="GO:0005549">
    <property type="term" value="F:odorant binding"/>
    <property type="evidence" value="ECO:0007669"/>
    <property type="project" value="InterPro"/>
</dbReference>
<dbReference type="GO" id="GO:0007165">
    <property type="term" value="P:signal transduction"/>
    <property type="evidence" value="ECO:0007669"/>
    <property type="project" value="UniProtKB-KW"/>
</dbReference>
<evidence type="ECO:0000256" key="6">
    <source>
        <dbReference type="ARBA" id="ARBA00022989"/>
    </source>
</evidence>
<keyword evidence="3" id="KW-0716">Sensory transduction</keyword>
<dbReference type="AlphaFoldDB" id="T1H8L8"/>
<dbReference type="InterPro" id="IPR004117">
    <property type="entry name" value="7tm6_olfct_rcpt"/>
</dbReference>
<dbReference type="PANTHER" id="PTHR21137:SF35">
    <property type="entry name" value="ODORANT RECEPTOR 19A-RELATED"/>
    <property type="match status" value="1"/>
</dbReference>
<evidence type="ECO:0000256" key="9">
    <source>
        <dbReference type="ARBA" id="ARBA00023224"/>
    </source>
</evidence>
<evidence type="ECO:0000313" key="10">
    <source>
        <dbReference type="EnsemblMetazoa" id="RPRC000363-PA"/>
    </source>
</evidence>
<dbReference type="EnsemblMetazoa" id="RPRC000363-RA">
    <property type="protein sequence ID" value="RPRC000363-PA"/>
    <property type="gene ID" value="RPRC000363"/>
</dbReference>
<dbReference type="VEuPathDB" id="VectorBase:RPRC000363"/>
<dbReference type="HOGENOM" id="CLU_743105_0_0_1"/>
<accession>T1H8L8</accession>
<dbReference type="Proteomes" id="UP000015103">
    <property type="component" value="Unassembled WGS sequence"/>
</dbReference>
<evidence type="ECO:0000256" key="3">
    <source>
        <dbReference type="ARBA" id="ARBA00022606"/>
    </source>
</evidence>